<evidence type="ECO:0000256" key="1">
    <source>
        <dbReference type="SAM" id="MobiDB-lite"/>
    </source>
</evidence>
<evidence type="ECO:0000313" key="3">
    <source>
        <dbReference type="Proteomes" id="UP000694725"/>
    </source>
</evidence>
<name>A0A8D2CEQ8_PIG</name>
<evidence type="ECO:0000313" key="2">
    <source>
        <dbReference type="Ensembl" id="ENSSSCP00065039925.1"/>
    </source>
</evidence>
<feature type="region of interest" description="Disordered" evidence="1">
    <location>
        <begin position="1"/>
        <end position="33"/>
    </location>
</feature>
<organism evidence="2 3">
    <name type="scientific">Sus scrofa</name>
    <name type="common">Pig</name>
    <dbReference type="NCBI Taxonomy" id="9823"/>
    <lineage>
        <taxon>Eukaryota</taxon>
        <taxon>Metazoa</taxon>
        <taxon>Chordata</taxon>
        <taxon>Craniata</taxon>
        <taxon>Vertebrata</taxon>
        <taxon>Euteleostomi</taxon>
        <taxon>Mammalia</taxon>
        <taxon>Eutheria</taxon>
        <taxon>Laurasiatheria</taxon>
        <taxon>Artiodactyla</taxon>
        <taxon>Suina</taxon>
        <taxon>Suidae</taxon>
        <taxon>Sus</taxon>
    </lineage>
</organism>
<proteinExistence type="predicted"/>
<reference evidence="2" key="1">
    <citation type="submission" date="2025-08" db="UniProtKB">
        <authorList>
            <consortium name="Ensembl"/>
        </authorList>
    </citation>
    <scope>IDENTIFICATION</scope>
</reference>
<dbReference type="Proteomes" id="UP000694725">
    <property type="component" value="Unplaced"/>
</dbReference>
<dbReference type="AlphaFoldDB" id="A0A8D2CEQ8"/>
<protein>
    <submittedName>
        <fullName evidence="2">Uncharacterized protein</fullName>
    </submittedName>
</protein>
<accession>A0A8D2CEQ8</accession>
<dbReference type="Ensembl" id="ENSSSCT00065091176.1">
    <property type="protein sequence ID" value="ENSSSCP00065039925.1"/>
    <property type="gene ID" value="ENSSSCG00065066423.1"/>
</dbReference>
<sequence>SLSLRSPAPLSLPPTIPESPSRQRRHTLPASEFRCLTPEDAAGVFELEREGEQPPAGPGPCWALPPWPVGRRPWSLLCCGGGAGGWGLERGARCALDPGHPAQ</sequence>